<evidence type="ECO:0000313" key="2">
    <source>
        <dbReference type="Proteomes" id="UP000526125"/>
    </source>
</evidence>
<keyword evidence="2" id="KW-1185">Reference proteome</keyword>
<reference evidence="1 2" key="1">
    <citation type="submission" date="2020-05" db="EMBL/GenBank/DDBJ databases">
        <title>Genome Sequencing of Type Strains.</title>
        <authorList>
            <person name="Lemaire J.F."/>
            <person name="Inderbitzin P."/>
            <person name="Gregorio O.A."/>
            <person name="Collins S.B."/>
            <person name="Wespe N."/>
            <person name="Knight-Connoni V."/>
        </authorList>
    </citation>
    <scope>NUCLEOTIDE SEQUENCE [LARGE SCALE GENOMIC DNA]</scope>
    <source>
        <strain evidence="1 2">LMG 21957</strain>
    </source>
</reference>
<sequence>MRKLGIVTKFTSLLLASCLLSFLILTLSFLCFTSRVDAAPVTLFAEQSDYIKHALHTFF</sequence>
<evidence type="ECO:0000313" key="1">
    <source>
        <dbReference type="EMBL" id="NUU77691.1"/>
    </source>
</evidence>
<dbReference type="EMBL" id="JABMCB010000192">
    <property type="protein sequence ID" value="NUU77691.1"/>
    <property type="molecule type" value="Genomic_DNA"/>
</dbReference>
<gene>
    <name evidence="1" type="ORF">HP552_20975</name>
</gene>
<name>A0A7Y6BZI8_9BACL</name>
<dbReference type="AlphaFoldDB" id="A0A7Y6BZI8"/>
<accession>A0A7Y6BZI8</accession>
<proteinExistence type="predicted"/>
<comment type="caution">
    <text evidence="1">The sequence shown here is derived from an EMBL/GenBank/DDBJ whole genome shotgun (WGS) entry which is preliminary data.</text>
</comment>
<protein>
    <submittedName>
        <fullName evidence="1">Uncharacterized protein</fullName>
    </submittedName>
</protein>
<organism evidence="1 2">
    <name type="scientific">Paenibacillus xylanilyticus</name>
    <dbReference type="NCBI Taxonomy" id="248903"/>
    <lineage>
        <taxon>Bacteria</taxon>
        <taxon>Bacillati</taxon>
        <taxon>Bacillota</taxon>
        <taxon>Bacilli</taxon>
        <taxon>Bacillales</taxon>
        <taxon>Paenibacillaceae</taxon>
        <taxon>Paenibacillus</taxon>
    </lineage>
</organism>
<dbReference type="RefSeq" id="WP_175397332.1">
    <property type="nucleotide sequence ID" value="NZ_JABMCB010000192.1"/>
</dbReference>
<dbReference type="Proteomes" id="UP000526125">
    <property type="component" value="Unassembled WGS sequence"/>
</dbReference>